<dbReference type="RefSeq" id="WP_061929433.1">
    <property type="nucleotide sequence ID" value="NZ_KQ948875.1"/>
</dbReference>
<proteinExistence type="predicted"/>
<evidence type="ECO:0000313" key="4">
    <source>
        <dbReference type="EMBL" id="KUN77618.1"/>
    </source>
</evidence>
<dbReference type="InterPro" id="IPR050267">
    <property type="entry name" value="Anti-sigma-factor_SerPK"/>
</dbReference>
<dbReference type="CDD" id="cd16936">
    <property type="entry name" value="HATPase_RsbW-like"/>
    <property type="match status" value="1"/>
</dbReference>
<organism evidence="4 5">
    <name type="scientific">Streptomyces bungoensis</name>
    <dbReference type="NCBI Taxonomy" id="285568"/>
    <lineage>
        <taxon>Bacteria</taxon>
        <taxon>Bacillati</taxon>
        <taxon>Actinomycetota</taxon>
        <taxon>Actinomycetes</taxon>
        <taxon>Kitasatosporales</taxon>
        <taxon>Streptomycetaceae</taxon>
        <taxon>Streptomyces</taxon>
    </lineage>
</organism>
<accession>A0A101SPK0</accession>
<dbReference type="Proteomes" id="UP000053024">
    <property type="component" value="Unassembled WGS sequence"/>
</dbReference>
<dbReference type="AlphaFoldDB" id="A0A101SPK0"/>
<protein>
    <recommendedName>
        <fullName evidence="3">Histidine kinase/HSP90-like ATPase domain-containing protein</fullName>
    </recommendedName>
</protein>
<keyword evidence="5" id="KW-1185">Reference proteome</keyword>
<dbReference type="STRING" id="285568.AQJ66_33195"/>
<feature type="region of interest" description="Disordered" evidence="2">
    <location>
        <begin position="1"/>
        <end position="21"/>
    </location>
</feature>
<dbReference type="InterPro" id="IPR036890">
    <property type="entry name" value="HATPase_C_sf"/>
</dbReference>
<feature type="compositionally biased region" description="Low complexity" evidence="2">
    <location>
        <begin position="1"/>
        <end position="19"/>
    </location>
</feature>
<reference evidence="4 5" key="1">
    <citation type="submission" date="2015-10" db="EMBL/GenBank/DDBJ databases">
        <title>Draft genome sequence of Streptomyces bungoensis DSM 41781, type strain for the species Streptomyces bungoensis.</title>
        <authorList>
            <person name="Ruckert C."/>
            <person name="Winkler A."/>
            <person name="Kalinowski J."/>
            <person name="Kampfer P."/>
            <person name="Glaeser S."/>
        </authorList>
    </citation>
    <scope>NUCLEOTIDE SEQUENCE [LARGE SCALE GENOMIC DNA]</scope>
    <source>
        <strain evidence="4 5">DSM 41781</strain>
    </source>
</reference>
<dbReference type="InterPro" id="IPR003594">
    <property type="entry name" value="HATPase_dom"/>
</dbReference>
<dbReference type="EMBL" id="LMWX01000063">
    <property type="protein sequence ID" value="KUN77618.1"/>
    <property type="molecule type" value="Genomic_DNA"/>
</dbReference>
<keyword evidence="1" id="KW-0723">Serine/threonine-protein kinase</keyword>
<keyword evidence="1" id="KW-0418">Kinase</keyword>
<name>A0A101SPK0_9ACTN</name>
<sequence>MDIPLRTHTMMRTRPTPQRYSRTWDAGSSCIADARDAVQALLSRARPAPHRRAVQDAQLVVSELVTNAVRHAPGPCGLRLELSPDSTALHVSVTDTSPERPRQRPPDPCRVGGHGLHLVSLLTGGFEVTPLAHGKRVTATVALTGA</sequence>
<dbReference type="PANTHER" id="PTHR35526">
    <property type="entry name" value="ANTI-SIGMA-F FACTOR RSBW-RELATED"/>
    <property type="match status" value="1"/>
</dbReference>
<dbReference type="OrthoDB" id="5184679at2"/>
<gene>
    <name evidence="4" type="ORF">AQJ66_33195</name>
</gene>
<dbReference type="PANTHER" id="PTHR35526:SF3">
    <property type="entry name" value="ANTI-SIGMA-F FACTOR RSBW"/>
    <property type="match status" value="1"/>
</dbReference>
<dbReference type="Gene3D" id="3.30.565.10">
    <property type="entry name" value="Histidine kinase-like ATPase, C-terminal domain"/>
    <property type="match status" value="1"/>
</dbReference>
<comment type="caution">
    <text evidence="4">The sequence shown here is derived from an EMBL/GenBank/DDBJ whole genome shotgun (WGS) entry which is preliminary data.</text>
</comment>
<evidence type="ECO:0000313" key="5">
    <source>
        <dbReference type="Proteomes" id="UP000053024"/>
    </source>
</evidence>
<keyword evidence="1" id="KW-0808">Transferase</keyword>
<evidence type="ECO:0000259" key="3">
    <source>
        <dbReference type="Pfam" id="PF13581"/>
    </source>
</evidence>
<dbReference type="GO" id="GO:0004674">
    <property type="term" value="F:protein serine/threonine kinase activity"/>
    <property type="evidence" value="ECO:0007669"/>
    <property type="project" value="UniProtKB-KW"/>
</dbReference>
<dbReference type="Pfam" id="PF13581">
    <property type="entry name" value="HATPase_c_2"/>
    <property type="match status" value="1"/>
</dbReference>
<evidence type="ECO:0000256" key="1">
    <source>
        <dbReference type="ARBA" id="ARBA00022527"/>
    </source>
</evidence>
<dbReference type="SUPFAM" id="SSF55874">
    <property type="entry name" value="ATPase domain of HSP90 chaperone/DNA topoisomerase II/histidine kinase"/>
    <property type="match status" value="1"/>
</dbReference>
<evidence type="ECO:0000256" key="2">
    <source>
        <dbReference type="SAM" id="MobiDB-lite"/>
    </source>
</evidence>
<feature type="domain" description="Histidine kinase/HSP90-like ATPase" evidence="3">
    <location>
        <begin position="32"/>
        <end position="139"/>
    </location>
</feature>